<keyword evidence="1" id="KW-0175">Coiled coil</keyword>
<sequence>MVNQLYLYVALIGLALVLYALTRTKGTAKAPVPERSVPAAAPAVDQELKDLLDNFMNELERDNVKLIDGFTKLQIEHKEQIASQNKIIRTLEKRIVELEAKLADAPELVLPQVVETPVAAEAAVEAKSEPAVAAQEAVLEEPAKPAFVMHEKYAQVLTLSRQGYSPEQIARETSIGVGEILLVIGLAKRGEA</sequence>
<accession>A0A1Y0ISW9</accession>
<feature type="coiled-coil region" evidence="1">
    <location>
        <begin position="81"/>
        <end position="108"/>
    </location>
</feature>
<organism evidence="3 4">
    <name type="scientific">Tumebacillus avium</name>
    <dbReference type="NCBI Taxonomy" id="1903704"/>
    <lineage>
        <taxon>Bacteria</taxon>
        <taxon>Bacillati</taxon>
        <taxon>Bacillota</taxon>
        <taxon>Bacilli</taxon>
        <taxon>Bacillales</taxon>
        <taxon>Alicyclobacillaceae</taxon>
        <taxon>Tumebacillus</taxon>
    </lineage>
</organism>
<dbReference type="InterPro" id="IPR046118">
    <property type="entry name" value="DUF6115"/>
</dbReference>
<dbReference type="OrthoDB" id="2381894at2"/>
<evidence type="ECO:0008006" key="5">
    <source>
        <dbReference type="Google" id="ProtNLM"/>
    </source>
</evidence>
<evidence type="ECO:0000313" key="3">
    <source>
        <dbReference type="EMBL" id="ARU62483.1"/>
    </source>
</evidence>
<keyword evidence="2" id="KW-0472">Membrane</keyword>
<protein>
    <recommendedName>
        <fullName evidence="5">DUF2802 domain-containing protein</fullName>
    </recommendedName>
</protein>
<dbReference type="Proteomes" id="UP000195437">
    <property type="component" value="Chromosome"/>
</dbReference>
<dbReference type="RefSeq" id="WP_087457842.1">
    <property type="nucleotide sequence ID" value="NZ_CP021434.1"/>
</dbReference>
<dbReference type="KEGG" id="tum:CBW65_17090"/>
<dbReference type="AlphaFoldDB" id="A0A1Y0ISW9"/>
<dbReference type="EMBL" id="CP021434">
    <property type="protein sequence ID" value="ARU62483.1"/>
    <property type="molecule type" value="Genomic_DNA"/>
</dbReference>
<dbReference type="Pfam" id="PF19610">
    <property type="entry name" value="DUF6115"/>
    <property type="match status" value="1"/>
</dbReference>
<evidence type="ECO:0000256" key="1">
    <source>
        <dbReference type="SAM" id="Coils"/>
    </source>
</evidence>
<evidence type="ECO:0000256" key="2">
    <source>
        <dbReference type="SAM" id="Phobius"/>
    </source>
</evidence>
<reference evidence="4" key="1">
    <citation type="submission" date="2017-05" db="EMBL/GenBank/DDBJ databases">
        <authorList>
            <person name="Sung H."/>
        </authorList>
    </citation>
    <scope>NUCLEOTIDE SEQUENCE [LARGE SCALE GENOMIC DNA]</scope>
    <source>
        <strain evidence="4">AR23208</strain>
    </source>
</reference>
<keyword evidence="4" id="KW-1185">Reference proteome</keyword>
<proteinExistence type="predicted"/>
<gene>
    <name evidence="3" type="ORF">CBW65_17090</name>
</gene>
<keyword evidence="2" id="KW-0812">Transmembrane</keyword>
<feature type="transmembrane region" description="Helical" evidence="2">
    <location>
        <begin position="6"/>
        <end position="22"/>
    </location>
</feature>
<evidence type="ECO:0000313" key="4">
    <source>
        <dbReference type="Proteomes" id="UP000195437"/>
    </source>
</evidence>
<name>A0A1Y0ISW9_9BACL</name>
<keyword evidence="2" id="KW-1133">Transmembrane helix</keyword>